<dbReference type="InterPro" id="IPR029069">
    <property type="entry name" value="HotDog_dom_sf"/>
</dbReference>
<comment type="caution">
    <text evidence="3">The sequence shown here is derived from an EMBL/GenBank/DDBJ whole genome shotgun (WGS) entry which is preliminary data.</text>
</comment>
<dbReference type="PANTHER" id="PTHR47260:SF1">
    <property type="entry name" value="UPF0644 PROTEIN PB2B4.06"/>
    <property type="match status" value="1"/>
</dbReference>
<reference evidence="3 4" key="1">
    <citation type="submission" date="2013-03" db="EMBL/GenBank/DDBJ databases">
        <title>The Genome Sequence of Capronia coronata CBS 617.96.</title>
        <authorList>
            <consortium name="The Broad Institute Genomics Platform"/>
            <person name="Cuomo C."/>
            <person name="de Hoog S."/>
            <person name="Gorbushina A."/>
            <person name="Walker B."/>
            <person name="Young S.K."/>
            <person name="Zeng Q."/>
            <person name="Gargeya S."/>
            <person name="Fitzgerald M."/>
            <person name="Haas B."/>
            <person name="Abouelleil A."/>
            <person name="Allen A.W."/>
            <person name="Alvarado L."/>
            <person name="Arachchi H.M."/>
            <person name="Berlin A.M."/>
            <person name="Chapman S.B."/>
            <person name="Gainer-Dewar J."/>
            <person name="Goldberg J."/>
            <person name="Griggs A."/>
            <person name="Gujja S."/>
            <person name="Hansen M."/>
            <person name="Howarth C."/>
            <person name="Imamovic A."/>
            <person name="Ireland A."/>
            <person name="Larimer J."/>
            <person name="McCowan C."/>
            <person name="Murphy C."/>
            <person name="Pearson M."/>
            <person name="Poon T.W."/>
            <person name="Priest M."/>
            <person name="Roberts A."/>
            <person name="Saif S."/>
            <person name="Shea T."/>
            <person name="Sisk P."/>
            <person name="Sykes S."/>
            <person name="Wortman J."/>
            <person name="Nusbaum C."/>
            <person name="Birren B."/>
        </authorList>
    </citation>
    <scope>NUCLEOTIDE SEQUENCE [LARGE SCALE GENOMIC DNA]</scope>
    <source>
        <strain evidence="3 4">CBS 617.96</strain>
    </source>
</reference>
<protein>
    <recommendedName>
        <fullName evidence="5">Thioesterase domain-containing protein</fullName>
    </recommendedName>
</protein>
<sequence length="325" mass="36324">MPTPDLTTPTTPLPYKPYTGGSHPQYIPPQFPPQPPPPSTAIPSPGPSLLRRATRSVMWATLFSVVGVAAGTALITWEYLQPPFEPGSPEDEELSAEIVDTLESHPLVEALRDEGWVEENYYTGKLHGPGKGQHLVAQKLTGTRGVTMKLFKHPTLDFSMMVFFLGFGIEGWPDVIHGGVITTLLQEGINHQVESLYKHYGSQHSQFISVDFKRPMRPGDIYAVLVPPAQLELQLMPEVFHLQMTAMLVHLESPPRIRPEPSESGIVDRTSIELVGRRPQELIHALATAQVRMIQDVSDDRMAEIEARFEEERRLLEESEQSVDE</sequence>
<feature type="transmembrane region" description="Helical" evidence="2">
    <location>
        <begin position="57"/>
        <end position="80"/>
    </location>
</feature>
<dbReference type="GeneID" id="19163561"/>
<evidence type="ECO:0000313" key="3">
    <source>
        <dbReference type="EMBL" id="EXJ80568.1"/>
    </source>
</evidence>
<dbReference type="RefSeq" id="XP_007727762.1">
    <property type="nucleotide sequence ID" value="XM_007729572.1"/>
</dbReference>
<dbReference type="EMBL" id="AMWN01000008">
    <property type="protein sequence ID" value="EXJ80568.1"/>
    <property type="molecule type" value="Genomic_DNA"/>
</dbReference>
<dbReference type="Gene3D" id="3.10.129.10">
    <property type="entry name" value="Hotdog Thioesterase"/>
    <property type="match status" value="1"/>
</dbReference>
<dbReference type="AlphaFoldDB" id="W9XK30"/>
<feature type="region of interest" description="Disordered" evidence="1">
    <location>
        <begin position="1"/>
        <end position="47"/>
    </location>
</feature>
<feature type="compositionally biased region" description="Low complexity" evidence="1">
    <location>
        <begin position="1"/>
        <end position="10"/>
    </location>
</feature>
<dbReference type="SUPFAM" id="SSF54637">
    <property type="entry name" value="Thioesterase/thiol ester dehydrase-isomerase"/>
    <property type="match status" value="1"/>
</dbReference>
<proteinExistence type="predicted"/>
<dbReference type="HOGENOM" id="CLU_069436_0_0_1"/>
<evidence type="ECO:0000256" key="2">
    <source>
        <dbReference type="SAM" id="Phobius"/>
    </source>
</evidence>
<evidence type="ECO:0000256" key="1">
    <source>
        <dbReference type="SAM" id="MobiDB-lite"/>
    </source>
</evidence>
<feature type="compositionally biased region" description="Pro residues" evidence="1">
    <location>
        <begin position="26"/>
        <end position="46"/>
    </location>
</feature>
<organism evidence="3 4">
    <name type="scientific">Capronia coronata CBS 617.96</name>
    <dbReference type="NCBI Taxonomy" id="1182541"/>
    <lineage>
        <taxon>Eukaryota</taxon>
        <taxon>Fungi</taxon>
        <taxon>Dikarya</taxon>
        <taxon>Ascomycota</taxon>
        <taxon>Pezizomycotina</taxon>
        <taxon>Eurotiomycetes</taxon>
        <taxon>Chaetothyriomycetidae</taxon>
        <taxon>Chaetothyriales</taxon>
        <taxon>Herpotrichiellaceae</taxon>
        <taxon>Capronia</taxon>
    </lineage>
</organism>
<keyword evidence="2" id="KW-0812">Transmembrane</keyword>
<keyword evidence="4" id="KW-1185">Reference proteome</keyword>
<keyword evidence="2" id="KW-0472">Membrane</keyword>
<name>W9XK30_9EURO</name>
<dbReference type="OrthoDB" id="506431at2759"/>
<dbReference type="eggNOG" id="KOG4781">
    <property type="taxonomic scope" value="Eukaryota"/>
</dbReference>
<dbReference type="InterPro" id="IPR052061">
    <property type="entry name" value="PTE-AB_protein"/>
</dbReference>
<evidence type="ECO:0008006" key="5">
    <source>
        <dbReference type="Google" id="ProtNLM"/>
    </source>
</evidence>
<dbReference type="Proteomes" id="UP000019484">
    <property type="component" value="Unassembled WGS sequence"/>
</dbReference>
<gene>
    <name evidence="3" type="ORF">A1O1_08714</name>
</gene>
<accession>W9XK30</accession>
<keyword evidence="2" id="KW-1133">Transmembrane helix</keyword>
<evidence type="ECO:0000313" key="4">
    <source>
        <dbReference type="Proteomes" id="UP000019484"/>
    </source>
</evidence>
<dbReference type="STRING" id="1182541.W9XK30"/>
<dbReference type="PANTHER" id="PTHR47260">
    <property type="entry name" value="UPF0644 PROTEIN PB2B4.06"/>
    <property type="match status" value="1"/>
</dbReference>